<proteinExistence type="predicted"/>
<name>A0A936YQZ9_9HYPH</name>
<dbReference type="RefSeq" id="WP_201663743.1">
    <property type="nucleotide sequence ID" value="NZ_JAEQNC010000020.1"/>
</dbReference>
<dbReference type="Pfam" id="PF13975">
    <property type="entry name" value="gag-asp_proteas"/>
    <property type="match status" value="1"/>
</dbReference>
<protein>
    <submittedName>
        <fullName evidence="1">TIGR02281 family clan AA aspartic protease</fullName>
        <ecNumber evidence="1">3.4.23.-</ecNumber>
    </submittedName>
</protein>
<keyword evidence="2" id="KW-1185">Reference proteome</keyword>
<gene>
    <name evidence="1" type="ORF">JJB09_24565</name>
</gene>
<sequence>MIGRAILIWSSAIVVAINVPSMVGVVSSKVEAITTEDASVLNASASNGRSYVLKSNDGGHFEGKFRFNGKSLSAMVDTGATFVTISESDARSLGFGGNELRFRYEVMTAGGKVKAARVQLKSVEIGTVQVRNVDALVLRGKTLKFPLVGMSFMKKLGSYSADNDQMTLIN</sequence>
<dbReference type="EC" id="3.4.23.-" evidence="1"/>
<reference evidence="1" key="1">
    <citation type="submission" date="2021-01" db="EMBL/GenBank/DDBJ databases">
        <title>Rhizobium sp. strain KVB221 16S ribosomal RNA gene Genome sequencing and assembly.</title>
        <authorList>
            <person name="Kang M."/>
        </authorList>
    </citation>
    <scope>NUCLEOTIDE SEQUENCE</scope>
    <source>
        <strain evidence="1">KVB221</strain>
    </source>
</reference>
<dbReference type="InterPro" id="IPR021109">
    <property type="entry name" value="Peptidase_aspartic_dom_sf"/>
</dbReference>
<dbReference type="InterPro" id="IPR034122">
    <property type="entry name" value="Retropepsin-like_bacterial"/>
</dbReference>
<dbReference type="SUPFAM" id="SSF50630">
    <property type="entry name" value="Acid proteases"/>
    <property type="match status" value="1"/>
</dbReference>
<dbReference type="PROSITE" id="PS00141">
    <property type="entry name" value="ASP_PROTEASE"/>
    <property type="match status" value="1"/>
</dbReference>
<organism evidence="1 2">
    <name type="scientific">Rhizobium setariae</name>
    <dbReference type="NCBI Taxonomy" id="2801340"/>
    <lineage>
        <taxon>Bacteria</taxon>
        <taxon>Pseudomonadati</taxon>
        <taxon>Pseudomonadota</taxon>
        <taxon>Alphaproteobacteria</taxon>
        <taxon>Hyphomicrobiales</taxon>
        <taxon>Rhizobiaceae</taxon>
        <taxon>Rhizobium/Agrobacterium group</taxon>
        <taxon>Rhizobium</taxon>
    </lineage>
</organism>
<dbReference type="InterPro" id="IPR011969">
    <property type="entry name" value="Clan_AA_Asp_peptidase_C"/>
</dbReference>
<dbReference type="Gene3D" id="2.40.70.10">
    <property type="entry name" value="Acid Proteases"/>
    <property type="match status" value="1"/>
</dbReference>
<dbReference type="InterPro" id="IPR001969">
    <property type="entry name" value="Aspartic_peptidase_AS"/>
</dbReference>
<dbReference type="GO" id="GO:0006508">
    <property type="term" value="P:proteolysis"/>
    <property type="evidence" value="ECO:0007669"/>
    <property type="project" value="UniProtKB-KW"/>
</dbReference>
<dbReference type="Proteomes" id="UP000633219">
    <property type="component" value="Unassembled WGS sequence"/>
</dbReference>
<evidence type="ECO:0000313" key="1">
    <source>
        <dbReference type="EMBL" id="MBL0375194.1"/>
    </source>
</evidence>
<dbReference type="EMBL" id="JAEQNC010000020">
    <property type="protein sequence ID" value="MBL0375194.1"/>
    <property type="molecule type" value="Genomic_DNA"/>
</dbReference>
<dbReference type="NCBIfam" id="TIGR02281">
    <property type="entry name" value="clan_AA_DTGA"/>
    <property type="match status" value="1"/>
</dbReference>
<keyword evidence="1" id="KW-0378">Hydrolase</keyword>
<dbReference type="AlphaFoldDB" id="A0A936YQZ9"/>
<comment type="caution">
    <text evidence="1">The sequence shown here is derived from an EMBL/GenBank/DDBJ whole genome shotgun (WGS) entry which is preliminary data.</text>
</comment>
<keyword evidence="1" id="KW-0645">Protease</keyword>
<evidence type="ECO:0000313" key="2">
    <source>
        <dbReference type="Proteomes" id="UP000633219"/>
    </source>
</evidence>
<dbReference type="GO" id="GO:0004190">
    <property type="term" value="F:aspartic-type endopeptidase activity"/>
    <property type="evidence" value="ECO:0007669"/>
    <property type="project" value="InterPro"/>
</dbReference>
<dbReference type="CDD" id="cd05483">
    <property type="entry name" value="retropepsin_like_bacteria"/>
    <property type="match status" value="1"/>
</dbReference>
<accession>A0A936YQZ9</accession>